<gene>
    <name evidence="14" type="ORF">DFQ15_11144</name>
</gene>
<accession>A0A318SY10</accession>
<keyword evidence="7 10" id="KW-0472">Membrane</keyword>
<comment type="caution">
    <text evidence="14">The sequence shown here is derived from an EMBL/GenBank/DDBJ whole genome shotgun (WGS) entry which is preliminary data.</text>
</comment>
<dbReference type="EMBL" id="QJTC01000011">
    <property type="protein sequence ID" value="PYE77900.1"/>
    <property type="molecule type" value="Genomic_DNA"/>
</dbReference>
<name>A0A318SY10_9BURK</name>
<evidence type="ECO:0000256" key="1">
    <source>
        <dbReference type="ARBA" id="ARBA00004571"/>
    </source>
</evidence>
<keyword evidence="9 10" id="KW-0998">Cell outer membrane</keyword>
<evidence type="ECO:0000256" key="3">
    <source>
        <dbReference type="ARBA" id="ARBA00022448"/>
    </source>
</evidence>
<keyword evidence="4 10" id="KW-1134">Transmembrane beta strand</keyword>
<evidence type="ECO:0000313" key="14">
    <source>
        <dbReference type="EMBL" id="PYE77900.1"/>
    </source>
</evidence>
<dbReference type="InterPro" id="IPR039426">
    <property type="entry name" value="TonB-dep_rcpt-like"/>
</dbReference>
<dbReference type="AlphaFoldDB" id="A0A318SY10"/>
<feature type="domain" description="TonB-dependent receptor-like beta-barrel" evidence="12">
    <location>
        <begin position="275"/>
        <end position="687"/>
    </location>
</feature>
<evidence type="ECO:0000256" key="11">
    <source>
        <dbReference type="RuleBase" id="RU003357"/>
    </source>
</evidence>
<dbReference type="GO" id="GO:0038023">
    <property type="term" value="F:signaling receptor activity"/>
    <property type="evidence" value="ECO:0007669"/>
    <property type="project" value="InterPro"/>
</dbReference>
<dbReference type="InterPro" id="IPR000531">
    <property type="entry name" value="Beta-barrel_TonB"/>
</dbReference>
<keyword evidence="5 10" id="KW-0812">Transmembrane</keyword>
<comment type="subcellular location">
    <subcellularLocation>
        <location evidence="1 10">Cell outer membrane</location>
        <topology evidence="1 10">Multi-pass membrane protein</topology>
    </subcellularLocation>
</comment>
<dbReference type="Gene3D" id="2.170.130.10">
    <property type="entry name" value="TonB-dependent receptor, plug domain"/>
    <property type="match status" value="1"/>
</dbReference>
<dbReference type="GO" id="GO:0015891">
    <property type="term" value="P:siderophore transport"/>
    <property type="evidence" value="ECO:0007669"/>
    <property type="project" value="InterPro"/>
</dbReference>
<keyword evidence="6 11" id="KW-0798">TonB box</keyword>
<dbReference type="InterPro" id="IPR010105">
    <property type="entry name" value="TonB_sidphr_rcpt"/>
</dbReference>
<evidence type="ECO:0000256" key="7">
    <source>
        <dbReference type="ARBA" id="ARBA00023136"/>
    </source>
</evidence>
<evidence type="ECO:0000256" key="2">
    <source>
        <dbReference type="ARBA" id="ARBA00009810"/>
    </source>
</evidence>
<dbReference type="RefSeq" id="WP_146228703.1">
    <property type="nucleotide sequence ID" value="NZ_JAMOFZ010000011.1"/>
</dbReference>
<comment type="similarity">
    <text evidence="2 10 11">Belongs to the TonB-dependent receptor family.</text>
</comment>
<dbReference type="InterPro" id="IPR036942">
    <property type="entry name" value="Beta-barrel_TonB_sf"/>
</dbReference>
<evidence type="ECO:0000256" key="9">
    <source>
        <dbReference type="ARBA" id="ARBA00023237"/>
    </source>
</evidence>
<protein>
    <submittedName>
        <fullName evidence="14">Iron complex outermembrane receptor protein</fullName>
    </submittedName>
</protein>
<reference evidence="14 15" key="1">
    <citation type="submission" date="2018-06" db="EMBL/GenBank/DDBJ databases">
        <title>Genomic Encyclopedia of Type Strains, Phase III (KMG-III): the genomes of soil and plant-associated and newly described type strains.</title>
        <authorList>
            <person name="Whitman W."/>
        </authorList>
    </citation>
    <scope>NUCLEOTIDE SEQUENCE [LARGE SCALE GENOMIC DNA]</scope>
    <source>
        <strain evidence="14 15">CECT 7646</strain>
    </source>
</reference>
<dbReference type="SUPFAM" id="SSF56935">
    <property type="entry name" value="Porins"/>
    <property type="match status" value="1"/>
</dbReference>
<evidence type="ECO:0000256" key="10">
    <source>
        <dbReference type="PROSITE-ProRule" id="PRU01360"/>
    </source>
</evidence>
<evidence type="ECO:0000256" key="4">
    <source>
        <dbReference type="ARBA" id="ARBA00022452"/>
    </source>
</evidence>
<evidence type="ECO:0000256" key="5">
    <source>
        <dbReference type="ARBA" id="ARBA00022692"/>
    </source>
</evidence>
<evidence type="ECO:0000256" key="6">
    <source>
        <dbReference type="ARBA" id="ARBA00023077"/>
    </source>
</evidence>
<dbReference type="Gene3D" id="2.40.170.20">
    <property type="entry name" value="TonB-dependent receptor, beta-barrel domain"/>
    <property type="match status" value="1"/>
</dbReference>
<dbReference type="Pfam" id="PF00593">
    <property type="entry name" value="TonB_dep_Rec_b-barrel"/>
    <property type="match status" value="1"/>
</dbReference>
<proteinExistence type="inferred from homology"/>
<dbReference type="PANTHER" id="PTHR32552:SF82">
    <property type="entry name" value="FCUA PROTEIN"/>
    <property type="match status" value="1"/>
</dbReference>
<dbReference type="NCBIfam" id="TIGR01783">
    <property type="entry name" value="TonB-siderophor"/>
    <property type="match status" value="1"/>
</dbReference>
<dbReference type="InterPro" id="IPR037066">
    <property type="entry name" value="Plug_dom_sf"/>
</dbReference>
<evidence type="ECO:0000259" key="13">
    <source>
        <dbReference type="Pfam" id="PF07715"/>
    </source>
</evidence>
<keyword evidence="15" id="KW-1185">Reference proteome</keyword>
<organism evidence="14 15">
    <name type="scientific">Xylophilus ampelinus</name>
    <dbReference type="NCBI Taxonomy" id="54067"/>
    <lineage>
        <taxon>Bacteria</taxon>
        <taxon>Pseudomonadati</taxon>
        <taxon>Pseudomonadota</taxon>
        <taxon>Betaproteobacteria</taxon>
        <taxon>Burkholderiales</taxon>
        <taxon>Xylophilus</taxon>
    </lineage>
</organism>
<dbReference type="PROSITE" id="PS52016">
    <property type="entry name" value="TONB_DEPENDENT_REC_3"/>
    <property type="match status" value="1"/>
</dbReference>
<dbReference type="Pfam" id="PF07715">
    <property type="entry name" value="Plug"/>
    <property type="match status" value="1"/>
</dbReference>
<dbReference type="InterPro" id="IPR012910">
    <property type="entry name" value="Plug_dom"/>
</dbReference>
<dbReference type="Proteomes" id="UP000247540">
    <property type="component" value="Unassembled WGS sequence"/>
</dbReference>
<dbReference type="GO" id="GO:0015344">
    <property type="term" value="F:siderophore uptake transmembrane transporter activity"/>
    <property type="evidence" value="ECO:0007669"/>
    <property type="project" value="TreeGrafter"/>
</dbReference>
<feature type="domain" description="TonB-dependent receptor plug" evidence="13">
    <location>
        <begin position="80"/>
        <end position="178"/>
    </location>
</feature>
<dbReference type="PANTHER" id="PTHR32552">
    <property type="entry name" value="FERRICHROME IRON RECEPTOR-RELATED"/>
    <property type="match status" value="1"/>
</dbReference>
<sequence length="720" mass="78237">MNYQHHTPKSKFFALGTIGIGMLEIFSGVSAVHAADTDVLPEIQVTGSRQTDGNDTSPAPVRSLRKTTVQAGALGNKAEIDTPFSSKTISAQDMKERQPTSIDEAVATDSSVRQAAGATAGVVSFVNVRGLLLDTVNGYKVDGLSYVNRAELPLEMVEQVQVFKGLSGFMYGFGSPGGLVNYQLKRPVEKPLLNAAIQYKSKNVAVEHVDIGGRFGEDHRFGYRINGVHESGDTFVDRGSLKRDSLSVALDARLTKDIVVEFDALQSTRNAKGIYFGIFPANGIAIPAPIDGSRGLAEDGAYFRTETTLATTGLKWKINPDWAAKISYRYGKQATNWREGSLNLLNNAGDYTISQSAQLENFVSRQVQATMEGNFQTGPLYHNVAFGLSGTNVIQYRDSAPATATLTGSNIFNPVVLPGTRINHDGHTTTRSLEIQENSAFIADTVDFNDQWSVIAGWRKTNFSQDNFNRTTGVKISDYGASPITPAYAVMYRPTASTTFYTSYVESLEKGGVAAITNANNGAAFGPLTSKQIELGVKTEGEHWNGTAALFQIERGAEYTDARNNFVQSGNIRYRGLELGSEVGLARQLTLSGNAMLLDAKYRSNPALNGNRVPGISDLQVAARLRYAPVDLQGWSFSGGVRRYSDYQYDASNTRTVGGYSLLDIGAQYQTTLFGKKTIFNAVVNNVANKNYWVTYSAATPNLLQGAPRTFVLNMTVEMF</sequence>
<dbReference type="GO" id="GO:0009279">
    <property type="term" value="C:cell outer membrane"/>
    <property type="evidence" value="ECO:0007669"/>
    <property type="project" value="UniProtKB-SubCell"/>
</dbReference>
<keyword evidence="8 14" id="KW-0675">Receptor</keyword>
<dbReference type="OrthoDB" id="8732650at2"/>
<evidence type="ECO:0000259" key="12">
    <source>
        <dbReference type="Pfam" id="PF00593"/>
    </source>
</evidence>
<evidence type="ECO:0000313" key="15">
    <source>
        <dbReference type="Proteomes" id="UP000247540"/>
    </source>
</evidence>
<dbReference type="CDD" id="cd01347">
    <property type="entry name" value="ligand_gated_channel"/>
    <property type="match status" value="1"/>
</dbReference>
<evidence type="ECO:0000256" key="8">
    <source>
        <dbReference type="ARBA" id="ARBA00023170"/>
    </source>
</evidence>
<keyword evidence="3 10" id="KW-0813">Transport</keyword>